<evidence type="ECO:0000313" key="2">
    <source>
        <dbReference type="Proteomes" id="UP000006666"/>
    </source>
</evidence>
<dbReference type="Pfam" id="PF01663">
    <property type="entry name" value="Phosphodiest"/>
    <property type="match status" value="1"/>
</dbReference>
<dbReference type="InterPro" id="IPR017850">
    <property type="entry name" value="Alkaline_phosphatase_core_sf"/>
</dbReference>
<dbReference type="AlphaFoldDB" id="C7NI94"/>
<gene>
    <name evidence="1" type="ordered locus">Ksed_15860</name>
</gene>
<organism evidence="1 2">
    <name type="scientific">Kytococcus sedentarius (strain ATCC 14392 / DSM 20547 / JCM 11482 / CCUG 33030 / NBRC 15357 / NCTC 11040 / CCM 314 / 541)</name>
    <name type="common">Micrococcus sedentarius</name>
    <dbReference type="NCBI Taxonomy" id="478801"/>
    <lineage>
        <taxon>Bacteria</taxon>
        <taxon>Bacillati</taxon>
        <taxon>Actinomycetota</taxon>
        <taxon>Actinomycetes</taxon>
        <taxon>Micrococcales</taxon>
        <taxon>Kytococcaceae</taxon>
        <taxon>Kytococcus</taxon>
    </lineage>
</organism>
<dbReference type="EMBL" id="CP001686">
    <property type="protein sequence ID" value="ACV06601.1"/>
    <property type="molecule type" value="Genomic_DNA"/>
</dbReference>
<dbReference type="SUPFAM" id="SSF53649">
    <property type="entry name" value="Alkaline phosphatase-like"/>
    <property type="match status" value="1"/>
</dbReference>
<proteinExistence type="predicted"/>
<dbReference type="Gene3D" id="3.40.720.10">
    <property type="entry name" value="Alkaline Phosphatase, subunit A"/>
    <property type="match status" value="1"/>
</dbReference>
<sequence>MNTHPLLTTDRPDAALGYGPQGLASSFAGLAASLGVDLPGVPVRDLPRAHGVVSVLVDGLGWSLVQRYAGHAPFLRSLLQDTTHSVPAVCGFPSTTAVSLATHATGLAPAVHGHVGYAVRDPHSSVVFNHLSWKDGPDPLTWQAQPTLFGRLADAGVRVVRVGQKKFATSALTRAAQRGGTYLPADGLASWTAAGIDLARRASAGEPTAAYLYWPVLDQIGHAQGPGSLDWVGALEQLDAALRELVEGLPAGVHFSLTADHGMLGIEPDGALRTDDPRHAHLTDGVAAVAGDPRCRFLYLPRQDESPEGRQQEADPHRVADVVSAWQESVDTHALEAGLPGPGAVVVSRAEAVENGWFGAGTTPENLSRIGDVLVVGTDVTFLAFVPGPDSTGQMSLKGWHGGLHAEELLVPDLFVPAR</sequence>
<accession>C7NI94</accession>
<name>C7NI94_KYTSD</name>
<protein>
    <submittedName>
        <fullName evidence="1">Uncharacterized AP superfamily protein</fullName>
    </submittedName>
</protein>
<dbReference type="Proteomes" id="UP000006666">
    <property type="component" value="Chromosome"/>
</dbReference>
<dbReference type="KEGG" id="kse:Ksed_15860"/>
<reference evidence="1 2" key="1">
    <citation type="journal article" date="2009" name="Stand. Genomic Sci.">
        <title>Complete genome sequence of Kytococcus sedentarius type strain (541).</title>
        <authorList>
            <person name="Sims D."/>
            <person name="Brettin T."/>
            <person name="Detter J.C."/>
            <person name="Han C."/>
            <person name="Lapidus A."/>
            <person name="Copeland A."/>
            <person name="Glavina Del Rio T."/>
            <person name="Nolan M."/>
            <person name="Chen F."/>
            <person name="Lucas S."/>
            <person name="Tice H."/>
            <person name="Cheng J.F."/>
            <person name="Bruce D."/>
            <person name="Goodwin L."/>
            <person name="Pitluck S."/>
            <person name="Ovchinnikova G."/>
            <person name="Pati A."/>
            <person name="Ivanova N."/>
            <person name="Mavrommatis K."/>
            <person name="Chen A."/>
            <person name="Palaniappan K."/>
            <person name="D'haeseleer P."/>
            <person name="Chain P."/>
            <person name="Bristow J."/>
            <person name="Eisen J.A."/>
            <person name="Markowitz V."/>
            <person name="Hugenholtz P."/>
            <person name="Schneider S."/>
            <person name="Goker M."/>
            <person name="Pukall R."/>
            <person name="Kyrpides N.C."/>
            <person name="Klenk H.P."/>
        </authorList>
    </citation>
    <scope>NUCLEOTIDE SEQUENCE [LARGE SCALE GENOMIC DNA]</scope>
    <source>
        <strain evidence="2">ATCC 14392 / DSM 20547 / JCM 11482 / CCUG 33030 / NBRC 15357 / NCTC 11040 / CCM 314 / 541</strain>
    </source>
</reference>
<evidence type="ECO:0000313" key="1">
    <source>
        <dbReference type="EMBL" id="ACV06601.1"/>
    </source>
</evidence>
<dbReference type="HOGENOM" id="CLU_039939_0_0_11"/>
<dbReference type="eggNOG" id="COG1524">
    <property type="taxonomic scope" value="Bacteria"/>
</dbReference>
<dbReference type="STRING" id="478801.Ksed_15860"/>
<keyword evidence="2" id="KW-1185">Reference proteome</keyword>
<dbReference type="GO" id="GO:0016787">
    <property type="term" value="F:hydrolase activity"/>
    <property type="evidence" value="ECO:0007669"/>
    <property type="project" value="UniProtKB-ARBA"/>
</dbReference>
<dbReference type="PANTHER" id="PTHR10151:SF120">
    <property type="entry name" value="BIS(5'-ADENOSYL)-TRIPHOSPHATASE"/>
    <property type="match status" value="1"/>
</dbReference>
<dbReference type="InterPro" id="IPR002591">
    <property type="entry name" value="Phosphodiest/P_Trfase"/>
</dbReference>
<dbReference type="PANTHER" id="PTHR10151">
    <property type="entry name" value="ECTONUCLEOTIDE PYROPHOSPHATASE/PHOSPHODIESTERASE"/>
    <property type="match status" value="1"/>
</dbReference>